<proteinExistence type="predicted"/>
<accession>A0A510URT4</accession>
<dbReference type="InterPro" id="IPR013693">
    <property type="entry name" value="SpoIID/LytB_N"/>
</dbReference>
<evidence type="ECO:0000313" key="4">
    <source>
        <dbReference type="Proteomes" id="UP000321386"/>
    </source>
</evidence>
<keyword evidence="1" id="KW-0732">Signal</keyword>
<dbReference type="NCBIfam" id="TIGR02669">
    <property type="entry name" value="SpoIID_LytB"/>
    <property type="match status" value="1"/>
</dbReference>
<name>A0A510URT4_9CELL</name>
<gene>
    <name evidence="3" type="ORF">CPE01_08990</name>
</gene>
<evidence type="ECO:0000256" key="1">
    <source>
        <dbReference type="SAM" id="SignalP"/>
    </source>
</evidence>
<reference evidence="3 4" key="1">
    <citation type="submission" date="2019-07" db="EMBL/GenBank/DDBJ databases">
        <title>Whole genome shotgun sequence of Cellulomonas persica NBRC 101101.</title>
        <authorList>
            <person name="Hosoyama A."/>
            <person name="Uohara A."/>
            <person name="Ohji S."/>
            <person name="Ichikawa N."/>
        </authorList>
    </citation>
    <scope>NUCLEOTIDE SEQUENCE [LARGE SCALE GENOMIC DNA]</scope>
    <source>
        <strain evidence="3 4">NBRC 101101</strain>
    </source>
</reference>
<feature type="domain" description="Sporulation stage II protein D amidase enhancer LytB N-terminal" evidence="2">
    <location>
        <begin position="259"/>
        <end position="353"/>
    </location>
</feature>
<dbReference type="OrthoDB" id="9773852at2"/>
<feature type="signal peptide" evidence="1">
    <location>
        <begin position="1"/>
        <end position="30"/>
    </location>
</feature>
<organism evidence="3 4">
    <name type="scientific">Cellulomonas persica</name>
    <dbReference type="NCBI Taxonomy" id="76861"/>
    <lineage>
        <taxon>Bacteria</taxon>
        <taxon>Bacillati</taxon>
        <taxon>Actinomycetota</taxon>
        <taxon>Actinomycetes</taxon>
        <taxon>Micrococcales</taxon>
        <taxon>Cellulomonadaceae</taxon>
        <taxon>Cellulomonas</taxon>
    </lineage>
</organism>
<dbReference type="GO" id="GO:0030435">
    <property type="term" value="P:sporulation resulting in formation of a cellular spore"/>
    <property type="evidence" value="ECO:0007669"/>
    <property type="project" value="InterPro"/>
</dbReference>
<dbReference type="PROSITE" id="PS51318">
    <property type="entry name" value="TAT"/>
    <property type="match status" value="1"/>
</dbReference>
<dbReference type="Proteomes" id="UP000321386">
    <property type="component" value="Unassembled WGS sequence"/>
</dbReference>
<dbReference type="Pfam" id="PF08486">
    <property type="entry name" value="SpoIID"/>
    <property type="match status" value="1"/>
</dbReference>
<comment type="caution">
    <text evidence="3">The sequence shown here is derived from an EMBL/GenBank/DDBJ whole genome shotgun (WGS) entry which is preliminary data.</text>
</comment>
<evidence type="ECO:0000259" key="2">
    <source>
        <dbReference type="Pfam" id="PF08486"/>
    </source>
</evidence>
<dbReference type="InterPro" id="IPR006311">
    <property type="entry name" value="TAT_signal"/>
</dbReference>
<dbReference type="AlphaFoldDB" id="A0A510URT4"/>
<keyword evidence="4" id="KW-1185">Reference proteome</keyword>
<dbReference type="InterPro" id="IPR013486">
    <property type="entry name" value="SpoIID/LytB"/>
</dbReference>
<dbReference type="EMBL" id="BJUA01000003">
    <property type="protein sequence ID" value="GEK17166.1"/>
    <property type="molecule type" value="Genomic_DNA"/>
</dbReference>
<sequence>MSARRGAAARAGASAVAVLLAAALAVPASAATPAASADAAGPDGAGPDSAVALESALRSGLLATASGRAVPAAAGDLVIEGRGFGHGIGLSQYGAQGRAKKGQSAQKIAAVYYPGTSPASASDTRTLDVWLRGDTDGKLDVVAEKGLRIRGSDPVAGRTGSLVSLPTTVTSGSRKATPSRWRVSRLSSGWRLQASVGGTWTTVTSSAIKATLTGATRVTISDSDYTVRNVVGSTATEYVGALNADLTDAATRTVNVTLTSSYRSYLRSVVPAEMPSYWHAQALGAQAIAARTYASYEQAGGYRPWWWDTCDTTSCQVFKGAASYDLKGRRTATHTTAATDAAVRATAGKIRTYGGKPAFAQFSASNGGYSVRGSQPYLKAKPDPYDTFAWSVTVSKATLARAYPSVGTVTSVSVTRDGKGAYGGRATSVKITGTGGTTTVTGDQFRLALGLRSTLFAVTVKR</sequence>
<feature type="chain" id="PRO_5021810759" description="Sporulation stage II protein D amidase enhancer LytB N-terminal domain-containing protein" evidence="1">
    <location>
        <begin position="31"/>
        <end position="462"/>
    </location>
</feature>
<evidence type="ECO:0000313" key="3">
    <source>
        <dbReference type="EMBL" id="GEK17166.1"/>
    </source>
</evidence>
<protein>
    <recommendedName>
        <fullName evidence="2">Sporulation stage II protein D amidase enhancer LytB N-terminal domain-containing protein</fullName>
    </recommendedName>
</protein>
<dbReference type="RefSeq" id="WP_146805429.1">
    <property type="nucleotide sequence ID" value="NZ_BJUA01000003.1"/>
</dbReference>